<dbReference type="SUPFAM" id="SSF52467">
    <property type="entry name" value="DHS-like NAD/FAD-binding domain"/>
    <property type="match status" value="1"/>
</dbReference>
<dbReference type="InterPro" id="IPR029035">
    <property type="entry name" value="DHS-like_NAD/FAD-binding_dom"/>
</dbReference>
<evidence type="ECO:0000256" key="2">
    <source>
        <dbReference type="ARBA" id="ARBA00023052"/>
    </source>
</evidence>
<dbReference type="CDD" id="cd07035">
    <property type="entry name" value="TPP_PYR_POX_like"/>
    <property type="match status" value="1"/>
</dbReference>
<dbReference type="HOGENOM" id="CLU_013748_1_3_0"/>
<dbReference type="OrthoDB" id="4494979at2"/>
<evidence type="ECO:0000259" key="5">
    <source>
        <dbReference type="Pfam" id="PF02775"/>
    </source>
</evidence>
<keyword evidence="7" id="KW-0436">Ligase</keyword>
<dbReference type="GO" id="GO:0009099">
    <property type="term" value="P:L-valine biosynthetic process"/>
    <property type="evidence" value="ECO:0007669"/>
    <property type="project" value="TreeGrafter"/>
</dbReference>
<protein>
    <submittedName>
        <fullName evidence="7">Thiamine pyrophosphate-dependent enzyme, possible carboligase or decarboxylase</fullName>
    </submittedName>
</protein>
<dbReference type="Proteomes" id="UP000010798">
    <property type="component" value="Chromosome"/>
</dbReference>
<dbReference type="AlphaFoldDB" id="L0DFK2"/>
<dbReference type="KEGG" id="saci:Sinac_3931"/>
<comment type="similarity">
    <text evidence="1 3">Belongs to the TPP enzyme family.</text>
</comment>
<dbReference type="GO" id="GO:0050660">
    <property type="term" value="F:flavin adenine dinucleotide binding"/>
    <property type="evidence" value="ECO:0007669"/>
    <property type="project" value="TreeGrafter"/>
</dbReference>
<dbReference type="Pfam" id="PF02776">
    <property type="entry name" value="TPP_enzyme_N"/>
    <property type="match status" value="1"/>
</dbReference>
<dbReference type="Gene3D" id="3.40.50.970">
    <property type="match status" value="2"/>
</dbReference>
<dbReference type="GO" id="GO:0030976">
    <property type="term" value="F:thiamine pyrophosphate binding"/>
    <property type="evidence" value="ECO:0007669"/>
    <property type="project" value="InterPro"/>
</dbReference>
<dbReference type="STRING" id="886293.Sinac_3931"/>
<dbReference type="Gene3D" id="3.40.50.1220">
    <property type="entry name" value="TPP-binding domain"/>
    <property type="match status" value="1"/>
</dbReference>
<dbReference type="Pfam" id="PF02775">
    <property type="entry name" value="TPP_enzyme_C"/>
    <property type="match status" value="1"/>
</dbReference>
<evidence type="ECO:0000313" key="8">
    <source>
        <dbReference type="Proteomes" id="UP000010798"/>
    </source>
</evidence>
<evidence type="ECO:0000259" key="6">
    <source>
        <dbReference type="Pfam" id="PF02776"/>
    </source>
</evidence>
<dbReference type="EMBL" id="CP003364">
    <property type="protein sequence ID" value="AGA28159.1"/>
    <property type="molecule type" value="Genomic_DNA"/>
</dbReference>
<dbReference type="GO" id="GO:0005948">
    <property type="term" value="C:acetolactate synthase complex"/>
    <property type="evidence" value="ECO:0007669"/>
    <property type="project" value="TreeGrafter"/>
</dbReference>
<dbReference type="InterPro" id="IPR012001">
    <property type="entry name" value="Thiamin_PyroP_enz_TPP-bd_dom"/>
</dbReference>
<dbReference type="InterPro" id="IPR012000">
    <property type="entry name" value="Thiamin_PyroP_enz_cen_dom"/>
</dbReference>
<dbReference type="PANTHER" id="PTHR18968">
    <property type="entry name" value="THIAMINE PYROPHOSPHATE ENZYMES"/>
    <property type="match status" value="1"/>
</dbReference>
<dbReference type="PANTHER" id="PTHR18968:SF142">
    <property type="entry name" value="ACETOLACTATE SYNTHASE"/>
    <property type="match status" value="1"/>
</dbReference>
<keyword evidence="8" id="KW-1185">Reference proteome</keyword>
<dbReference type="GO" id="GO:0003984">
    <property type="term" value="F:acetolactate synthase activity"/>
    <property type="evidence" value="ECO:0007669"/>
    <property type="project" value="TreeGrafter"/>
</dbReference>
<evidence type="ECO:0000313" key="7">
    <source>
        <dbReference type="EMBL" id="AGA28159.1"/>
    </source>
</evidence>
<feature type="domain" description="Thiamine pyrophosphate enzyme N-terminal TPP-binding" evidence="6">
    <location>
        <begin position="3"/>
        <end position="105"/>
    </location>
</feature>
<evidence type="ECO:0000259" key="4">
    <source>
        <dbReference type="Pfam" id="PF00205"/>
    </source>
</evidence>
<dbReference type="RefSeq" id="WP_015247291.1">
    <property type="nucleotide sequence ID" value="NC_019892.1"/>
</dbReference>
<feature type="domain" description="Thiamine pyrophosphate enzyme TPP-binding" evidence="5">
    <location>
        <begin position="404"/>
        <end position="553"/>
    </location>
</feature>
<dbReference type="CDD" id="cd00568">
    <property type="entry name" value="TPP_enzymes"/>
    <property type="match status" value="1"/>
</dbReference>
<dbReference type="Pfam" id="PF00205">
    <property type="entry name" value="TPP_enzyme_M"/>
    <property type="match status" value="1"/>
</dbReference>
<organism evidence="7 8">
    <name type="scientific">Singulisphaera acidiphila (strain ATCC BAA-1392 / DSM 18658 / VKM B-2454 / MOB10)</name>
    <dbReference type="NCBI Taxonomy" id="886293"/>
    <lineage>
        <taxon>Bacteria</taxon>
        <taxon>Pseudomonadati</taxon>
        <taxon>Planctomycetota</taxon>
        <taxon>Planctomycetia</taxon>
        <taxon>Isosphaerales</taxon>
        <taxon>Isosphaeraceae</taxon>
        <taxon>Singulisphaera</taxon>
    </lineage>
</organism>
<feature type="domain" description="Thiamine pyrophosphate enzyme central" evidence="4">
    <location>
        <begin position="203"/>
        <end position="340"/>
    </location>
</feature>
<gene>
    <name evidence="7" type="ordered locus">Sinac_3931</name>
</gene>
<proteinExistence type="inferred from homology"/>
<reference evidence="7 8" key="1">
    <citation type="submission" date="2012-02" db="EMBL/GenBank/DDBJ databases">
        <title>Complete sequence of chromosome of Singulisphaera acidiphila DSM 18658.</title>
        <authorList>
            <consortium name="US DOE Joint Genome Institute (JGI-PGF)"/>
            <person name="Lucas S."/>
            <person name="Copeland A."/>
            <person name="Lapidus A."/>
            <person name="Glavina del Rio T."/>
            <person name="Dalin E."/>
            <person name="Tice H."/>
            <person name="Bruce D."/>
            <person name="Goodwin L."/>
            <person name="Pitluck S."/>
            <person name="Peters L."/>
            <person name="Ovchinnikova G."/>
            <person name="Chertkov O."/>
            <person name="Kyrpides N."/>
            <person name="Mavromatis K."/>
            <person name="Ivanova N."/>
            <person name="Brettin T."/>
            <person name="Detter J.C."/>
            <person name="Han C."/>
            <person name="Larimer F."/>
            <person name="Land M."/>
            <person name="Hauser L."/>
            <person name="Markowitz V."/>
            <person name="Cheng J.-F."/>
            <person name="Hugenholtz P."/>
            <person name="Woyke T."/>
            <person name="Wu D."/>
            <person name="Tindall B."/>
            <person name="Pomrenke H."/>
            <person name="Brambilla E."/>
            <person name="Klenk H.-P."/>
            <person name="Eisen J.A."/>
        </authorList>
    </citation>
    <scope>NUCLEOTIDE SEQUENCE [LARGE SCALE GENOMIC DNA]</scope>
    <source>
        <strain evidence="8">ATCC BAA-1392 / DSM 18658 / VKM B-2454 / MOB10</strain>
    </source>
</reference>
<dbReference type="GO" id="GO:0000287">
    <property type="term" value="F:magnesium ion binding"/>
    <property type="evidence" value="ECO:0007669"/>
    <property type="project" value="InterPro"/>
</dbReference>
<dbReference type="InterPro" id="IPR029061">
    <property type="entry name" value="THDP-binding"/>
</dbReference>
<sequence length="603" mass="65581">MIRVADYIARTLFEHGIEHVFMVTGGGAMHLNDAIGRCDGLKYICCHHEQACTMAADSYFRLTNRLAAVNVTTGPGGTNAITGVFGAWTDSLGMVVVSGQVKWETLVRSTGLPLRQLGDQEVDIIRLVEPITKYAVMVTEPTSIRYHLERALHLARSGRPGPVWLDVPINVQGAIVDETALPGYDPQEDRIAFTSDLDGACRDVLTRLKQAERPVIMAGSGVRLAGAGAREDFLQLVEALGVPVTTSWNAHDVIWNEHPCYVGRPGTIGDRAGNFAVQNADFLLVLGCRLNIRQISYDWKKFARAADLVMVDVDANELKKPTLSPSLAIHADLADFLPRLLALVHEEPPPSHSAWLAWGRERARRYPAVLPEYWETEAGVNPYCFVDVLFDQLPADQIVVTGDGTACVVTFQAAKIQEHQRLYTNSGCASMGYDLPAAIGACLASGGRPVVCLAGDGSIQMNLQELQTIVGRGLPIKLFVLNNQGYHSIRQTQQNYFADNIVGCGLDSGLSFPDFGRLATAYGIPYRRVDRHGDLATAVAETLAGPGPQVCEVMLDLAQAFAPKLASKKLADGRMVSAPLEDLTPLLSREEFAENMIIPPLAE</sequence>
<name>L0DFK2_SINAD</name>
<dbReference type="InterPro" id="IPR011766">
    <property type="entry name" value="TPP_enzyme_TPP-bd"/>
</dbReference>
<dbReference type="SUPFAM" id="SSF52518">
    <property type="entry name" value="Thiamin diphosphate-binding fold (THDP-binding)"/>
    <property type="match status" value="2"/>
</dbReference>
<dbReference type="FunFam" id="3.40.50.970:FF:000007">
    <property type="entry name" value="Acetolactate synthase"/>
    <property type="match status" value="1"/>
</dbReference>
<dbReference type="InterPro" id="IPR045229">
    <property type="entry name" value="TPP_enz"/>
</dbReference>
<accession>L0DFK2</accession>
<keyword evidence="2 3" id="KW-0786">Thiamine pyrophosphate</keyword>
<dbReference type="GO" id="GO:0009097">
    <property type="term" value="P:isoleucine biosynthetic process"/>
    <property type="evidence" value="ECO:0007669"/>
    <property type="project" value="TreeGrafter"/>
</dbReference>
<dbReference type="eggNOG" id="COG0028">
    <property type="taxonomic scope" value="Bacteria"/>
</dbReference>
<evidence type="ECO:0000256" key="1">
    <source>
        <dbReference type="ARBA" id="ARBA00007812"/>
    </source>
</evidence>
<evidence type="ECO:0000256" key="3">
    <source>
        <dbReference type="RuleBase" id="RU362132"/>
    </source>
</evidence>
<dbReference type="GO" id="GO:0016874">
    <property type="term" value="F:ligase activity"/>
    <property type="evidence" value="ECO:0007669"/>
    <property type="project" value="UniProtKB-KW"/>
</dbReference>